<dbReference type="Proteomes" id="UP000191680">
    <property type="component" value="Unassembled WGS sequence"/>
</dbReference>
<keyword evidence="2" id="KW-1185">Reference proteome</keyword>
<comment type="caution">
    <text evidence="1">The sequence shown here is derived from an EMBL/GenBank/DDBJ whole genome shotgun (WGS) entry which is preliminary data.</text>
</comment>
<dbReference type="InterPro" id="IPR014721">
    <property type="entry name" value="Ribsml_uS5_D2-typ_fold_subgr"/>
</dbReference>
<dbReference type="InterPro" id="IPR020568">
    <property type="entry name" value="Ribosomal_Su5_D2-typ_SF"/>
</dbReference>
<evidence type="ECO:0000313" key="2">
    <source>
        <dbReference type="Proteomes" id="UP000191680"/>
    </source>
</evidence>
<sequence>MTNTFYSNGKLLLTGEYAILDGATGLAIPTKFGQWLYADQTAKPCLNWLSKDADGSVWFHAEFSLPALEIRETNDIEKAKVLKKIFKAVRIQKPDFLDHSGSGWQIETKLSFPRNWGLGTSSTLLNNIAQWTQVDAFELLGQTLGGSGYDLACAQHMQPILYKLDLGKPQILPVRFNPDFSDKLFFIYLNKKQNSRDAIATYRKQIFNKADLIAQINRISHKLLETESIELFESLVIEHEMAIGTILGQSPVQNKFPDYFGAIKSLGAWGGDFILATGNEKTPDYFKAKGFDTVVPFTDMIL</sequence>
<dbReference type="OrthoDB" id="5288719at2"/>
<keyword evidence="1" id="KW-0418">Kinase</keyword>
<dbReference type="GO" id="GO:0016301">
    <property type="term" value="F:kinase activity"/>
    <property type="evidence" value="ECO:0007669"/>
    <property type="project" value="UniProtKB-KW"/>
</dbReference>
<dbReference type="Gene3D" id="3.30.230.10">
    <property type="match status" value="1"/>
</dbReference>
<evidence type="ECO:0000313" key="1">
    <source>
        <dbReference type="EMBL" id="OQD42503.1"/>
    </source>
</evidence>
<dbReference type="SUPFAM" id="SSF54211">
    <property type="entry name" value="Ribosomal protein S5 domain 2-like"/>
    <property type="match status" value="1"/>
</dbReference>
<dbReference type="AlphaFoldDB" id="A0A1V6LQP1"/>
<protein>
    <submittedName>
        <fullName evidence="1">GHMP kinase</fullName>
    </submittedName>
</protein>
<dbReference type="InterPro" id="IPR047765">
    <property type="entry name" value="GHMP_GYDIA-like"/>
</dbReference>
<organism evidence="1 2">
    <name type="scientific">Croceivirga radicis</name>
    <dbReference type="NCBI Taxonomy" id="1929488"/>
    <lineage>
        <taxon>Bacteria</taxon>
        <taxon>Pseudomonadati</taxon>
        <taxon>Bacteroidota</taxon>
        <taxon>Flavobacteriia</taxon>
        <taxon>Flavobacteriales</taxon>
        <taxon>Flavobacteriaceae</taxon>
        <taxon>Croceivirga</taxon>
    </lineage>
</organism>
<dbReference type="NCBIfam" id="NF040656">
    <property type="entry name" value="GHMP_GYDIA"/>
    <property type="match status" value="1"/>
</dbReference>
<proteinExistence type="predicted"/>
<reference evidence="1 2" key="1">
    <citation type="submission" date="2016-12" db="EMBL/GenBank/DDBJ databases">
        <authorList>
            <person name="Song W.-J."/>
            <person name="Kurnit D.M."/>
        </authorList>
    </citation>
    <scope>NUCLEOTIDE SEQUENCE [LARGE SCALE GENOMIC DNA]</scope>
    <source>
        <strain evidence="1 2">HSG9</strain>
    </source>
</reference>
<gene>
    <name evidence="1" type="ORF">BUL40_10295</name>
</gene>
<name>A0A1V6LQP1_9FLAO</name>
<dbReference type="RefSeq" id="WP_080319190.1">
    <property type="nucleotide sequence ID" value="NZ_MTBC01000006.1"/>
</dbReference>
<accession>A0A1V6LQP1</accession>
<dbReference type="EMBL" id="MTBC01000006">
    <property type="protein sequence ID" value="OQD42503.1"/>
    <property type="molecule type" value="Genomic_DNA"/>
</dbReference>
<keyword evidence="1" id="KW-0808">Transferase</keyword>